<reference evidence="1 2" key="1">
    <citation type="journal article" date="2006" name="J. Gen. Virol.">
        <title>Genome sequences of two frog herpesviruses.</title>
        <authorList>
            <person name="Davison A.J."/>
            <person name="Cunningham C."/>
            <person name="Sauerbier W."/>
            <person name="McKinnell R.G."/>
        </authorList>
    </citation>
    <scope>NUCLEOTIDE SEQUENCE [LARGE SCALE GENOMIC DNA]</scope>
    <source>
        <strain evidence="1">ATCC VR-568</strain>
    </source>
</reference>
<dbReference type="Proteomes" id="UP000120576">
    <property type="component" value="Genome"/>
</dbReference>
<proteinExistence type="predicted"/>
<dbReference type="GeneID" id="5179402"/>
<dbReference type="RefSeq" id="YP_656515.1">
    <property type="nucleotide sequence ID" value="NC_008210.1"/>
</dbReference>
<evidence type="ECO:0000313" key="2">
    <source>
        <dbReference type="Proteomes" id="UP000120576"/>
    </source>
</evidence>
<dbReference type="KEGG" id="vg:5179402"/>
<organism evidence="1 2">
    <name type="scientific">Ranid herpesvirus 2</name>
    <dbReference type="NCBI Taxonomy" id="389214"/>
    <lineage>
        <taxon>Viruses</taxon>
        <taxon>Duplodnaviria</taxon>
        <taxon>Heunggongvirae</taxon>
        <taxon>Peploviricota</taxon>
        <taxon>Herviviricetes</taxon>
        <taxon>Herpesvirales</taxon>
        <taxon>Alloherpesviridae</taxon>
        <taxon>Batravirus</taxon>
        <taxon>Batravirus ranidallo2</taxon>
    </lineage>
</organism>
<accession>Q14W99</accession>
<evidence type="ECO:0000313" key="1">
    <source>
        <dbReference type="EMBL" id="ABG25564.1"/>
    </source>
</evidence>
<protein>
    <submittedName>
        <fullName evidence="1">ORF7</fullName>
    </submittedName>
</protein>
<name>Q14W99_9VIRU</name>
<keyword evidence="2" id="KW-1185">Reference proteome</keyword>
<sequence length="264" mass="30100">MENRINDVATTSLLCYIAQSESYSPTILPYVPTILAHAEPETILKAGESLHMPVEAATVYEILLHAVLQPKYTQYAFLARLVQLDEELCGALCSAFNEEGKEEFCVNFLVRLQTKDNRPLYLKNLFHIMLRKYATDTEALVAYVLLLTATQKIDAGKYMCCLCEYERNSVEDVCCRIHASVDSTQKLAECYDMLKNVLWYILERTKVARLGVQEAQAFYEGYLVHTGKSILKEGIMKKFPPVPFGITMENFLDVKKFNENKPPK</sequence>
<dbReference type="EMBL" id="DQ665652">
    <property type="protein sequence ID" value="ABG25564.1"/>
    <property type="molecule type" value="Genomic_DNA"/>
</dbReference>